<comment type="similarity">
    <text evidence="2 8">Belongs to the glycosyltransferase 92 family.</text>
</comment>
<dbReference type="GO" id="GO:0005737">
    <property type="term" value="C:cytoplasm"/>
    <property type="evidence" value="ECO:0000318"/>
    <property type="project" value="GO_Central"/>
</dbReference>
<evidence type="ECO:0000256" key="5">
    <source>
        <dbReference type="ARBA" id="ARBA00022692"/>
    </source>
</evidence>
<dbReference type="Pfam" id="PF01697">
    <property type="entry name" value="Glyco_transf_92"/>
    <property type="match status" value="1"/>
</dbReference>
<evidence type="ECO:0000256" key="8">
    <source>
        <dbReference type="RuleBase" id="RU366017"/>
    </source>
</evidence>
<evidence type="ECO:0000256" key="6">
    <source>
        <dbReference type="ARBA" id="ARBA00022989"/>
    </source>
</evidence>
<feature type="region of interest" description="Disordered" evidence="9">
    <location>
        <begin position="1"/>
        <end position="25"/>
    </location>
</feature>
<dbReference type="Proteomes" id="UP000015101">
    <property type="component" value="Unassembled WGS sequence"/>
</dbReference>
<proteinExistence type="inferred from homology"/>
<dbReference type="OMA" id="HEAKIFR"/>
<reference evidence="12" key="1">
    <citation type="submission" date="2012-12" db="EMBL/GenBank/DDBJ databases">
        <authorList>
            <person name="Hellsten U."/>
            <person name="Grimwood J."/>
            <person name="Chapman J.A."/>
            <person name="Shapiro H."/>
            <person name="Aerts A."/>
            <person name="Otillar R.P."/>
            <person name="Terry A.Y."/>
            <person name="Boore J.L."/>
            <person name="Simakov O."/>
            <person name="Marletaz F."/>
            <person name="Cho S.-J."/>
            <person name="Edsinger-Gonzales E."/>
            <person name="Havlak P."/>
            <person name="Kuo D.-H."/>
            <person name="Larsson T."/>
            <person name="Lv J."/>
            <person name="Arendt D."/>
            <person name="Savage R."/>
            <person name="Osoegawa K."/>
            <person name="de Jong P."/>
            <person name="Lindberg D.R."/>
            <person name="Seaver E.C."/>
            <person name="Weisblat D.A."/>
            <person name="Putnam N.H."/>
            <person name="Grigoriev I.V."/>
            <person name="Rokhsar D.S."/>
        </authorList>
    </citation>
    <scope>NUCLEOTIDE SEQUENCE</scope>
</reference>
<dbReference type="EMBL" id="KB096183">
    <property type="protein sequence ID" value="ESO07536.1"/>
    <property type="molecule type" value="Genomic_DNA"/>
</dbReference>
<dbReference type="PANTHER" id="PTHR21461:SF69">
    <property type="entry name" value="GLYCOSYLTRANSFERASE FAMILY 92 PROTEIN"/>
    <property type="match status" value="1"/>
</dbReference>
<accession>T1F2L8</accession>
<dbReference type="HOGENOM" id="CLU_555845_0_0_1"/>
<sequence>MFIEITGHRKNNEKDNLHNNNLKSKRNPLKKNAGRIMDMLLPEQFLNVEKFLDFPVKMYQNNDFVSICDKFLEKPTKLIEDSWESVGNEKSNETFVYAAYVDKRESLYEVKLVAISKGVESYSENVKYCYLWFHDKDKPEIVMVQQRSDNHFDALTRYAGFFFNCHWNDKVATPYAVSLSTKPCSEQKRFFKIKDNSFYMKNSLYNFSVCVTPLHNNYNNVSQLIEMIEINRLFGANHFTFYKHSVGDELQRALNLYEKEGIIDVLNWNLPVNVDPFPEDPRIEIEIHYFAQLAALNDCLYRNFLKYKFIVFSDMDELIVPQLHNSWFEMLRHASAEWSSRNVLLQDVQTFQPIIGSYMLRNVFIPIQWSENTLANYSEFDETTEHLLSIYQINTAFRTYCEKKIYPGYIRSKYIVRSHVTKLVAVHQAMKFINYKNLWQITVEPHTGLLYHFRQWIDNKEGNFKNKCGRLLKFLPKYLNSILEKLKLLES</sequence>
<dbReference type="InParanoid" id="T1F2L8"/>
<evidence type="ECO:0000313" key="11">
    <source>
        <dbReference type="EnsemblMetazoa" id="HelroP170076"/>
    </source>
</evidence>
<dbReference type="InterPro" id="IPR008166">
    <property type="entry name" value="Glyco_transf_92"/>
</dbReference>
<evidence type="ECO:0000256" key="7">
    <source>
        <dbReference type="ARBA" id="ARBA00023136"/>
    </source>
</evidence>
<dbReference type="GeneID" id="20203067"/>
<evidence type="ECO:0000313" key="10">
    <source>
        <dbReference type="EMBL" id="ESO07536.1"/>
    </source>
</evidence>
<dbReference type="OrthoDB" id="2526284at2759"/>
<reference evidence="11" key="3">
    <citation type="submission" date="2015-06" db="UniProtKB">
        <authorList>
            <consortium name="EnsemblMetazoa"/>
        </authorList>
    </citation>
    <scope>IDENTIFICATION</scope>
</reference>
<evidence type="ECO:0000256" key="2">
    <source>
        <dbReference type="ARBA" id="ARBA00007647"/>
    </source>
</evidence>
<reference evidence="10 12" key="2">
    <citation type="journal article" date="2013" name="Nature">
        <title>Insights into bilaterian evolution from three spiralian genomes.</title>
        <authorList>
            <person name="Simakov O."/>
            <person name="Marletaz F."/>
            <person name="Cho S.J."/>
            <person name="Edsinger-Gonzales E."/>
            <person name="Havlak P."/>
            <person name="Hellsten U."/>
            <person name="Kuo D.H."/>
            <person name="Larsson T."/>
            <person name="Lv J."/>
            <person name="Arendt D."/>
            <person name="Savage R."/>
            <person name="Osoegawa K."/>
            <person name="de Jong P."/>
            <person name="Grimwood J."/>
            <person name="Chapman J.A."/>
            <person name="Shapiro H."/>
            <person name="Aerts A."/>
            <person name="Otillar R.P."/>
            <person name="Terry A.Y."/>
            <person name="Boore J.L."/>
            <person name="Grigoriev I.V."/>
            <person name="Lindberg D.R."/>
            <person name="Seaver E.C."/>
            <person name="Weisblat D.A."/>
            <person name="Putnam N.H."/>
            <person name="Rokhsar D.S."/>
        </authorList>
    </citation>
    <scope>NUCLEOTIDE SEQUENCE</scope>
</reference>
<evidence type="ECO:0000256" key="3">
    <source>
        <dbReference type="ARBA" id="ARBA00022676"/>
    </source>
</evidence>
<name>T1F2L8_HELRO</name>
<dbReference type="PANTHER" id="PTHR21461">
    <property type="entry name" value="GLYCOSYLTRANSFERASE FAMILY 92 PROTEIN"/>
    <property type="match status" value="1"/>
</dbReference>
<dbReference type="GO" id="GO:0016020">
    <property type="term" value="C:membrane"/>
    <property type="evidence" value="ECO:0007669"/>
    <property type="project" value="UniProtKB-SubCell"/>
</dbReference>
<dbReference type="AlphaFoldDB" id="T1F2L8"/>
<dbReference type="GO" id="GO:0016757">
    <property type="term" value="F:glycosyltransferase activity"/>
    <property type="evidence" value="ECO:0000318"/>
    <property type="project" value="GO_Central"/>
</dbReference>
<keyword evidence="3 8" id="KW-0328">Glycosyltransferase</keyword>
<evidence type="ECO:0000256" key="4">
    <source>
        <dbReference type="ARBA" id="ARBA00022679"/>
    </source>
</evidence>
<keyword evidence="12" id="KW-1185">Reference proteome</keyword>
<dbReference type="RefSeq" id="XP_009014147.1">
    <property type="nucleotide sequence ID" value="XM_009015899.1"/>
</dbReference>
<feature type="compositionally biased region" description="Basic and acidic residues" evidence="9">
    <location>
        <begin position="1"/>
        <end position="17"/>
    </location>
</feature>
<protein>
    <recommendedName>
        <fullName evidence="8">Glycosyltransferase family 92 protein</fullName>
        <ecNumber evidence="8">2.4.1.-</ecNumber>
    </recommendedName>
</protein>
<keyword evidence="7" id="KW-0472">Membrane</keyword>
<organism evidence="11 12">
    <name type="scientific">Helobdella robusta</name>
    <name type="common">Californian leech</name>
    <dbReference type="NCBI Taxonomy" id="6412"/>
    <lineage>
        <taxon>Eukaryota</taxon>
        <taxon>Metazoa</taxon>
        <taxon>Spiralia</taxon>
        <taxon>Lophotrochozoa</taxon>
        <taxon>Annelida</taxon>
        <taxon>Clitellata</taxon>
        <taxon>Hirudinea</taxon>
        <taxon>Rhynchobdellida</taxon>
        <taxon>Glossiphoniidae</taxon>
        <taxon>Helobdella</taxon>
    </lineage>
</organism>
<evidence type="ECO:0000313" key="12">
    <source>
        <dbReference type="Proteomes" id="UP000015101"/>
    </source>
</evidence>
<keyword evidence="5" id="KW-0812">Transmembrane</keyword>
<gene>
    <name evidence="11" type="primary">20203067</name>
    <name evidence="10" type="ORF">HELRODRAFT_170076</name>
</gene>
<keyword evidence="4 8" id="KW-0808">Transferase</keyword>
<dbReference type="EMBL" id="AMQM01003470">
    <property type="status" value="NOT_ANNOTATED_CDS"/>
    <property type="molecule type" value="Genomic_DNA"/>
</dbReference>
<dbReference type="eggNOG" id="KOG4735">
    <property type="taxonomic scope" value="Eukaryota"/>
</dbReference>
<dbReference type="KEGG" id="hro:HELRODRAFT_170076"/>
<dbReference type="EC" id="2.4.1.-" evidence="8"/>
<dbReference type="CTD" id="20203067"/>
<evidence type="ECO:0000256" key="9">
    <source>
        <dbReference type="SAM" id="MobiDB-lite"/>
    </source>
</evidence>
<evidence type="ECO:0000256" key="1">
    <source>
        <dbReference type="ARBA" id="ARBA00004167"/>
    </source>
</evidence>
<keyword evidence="6" id="KW-1133">Transmembrane helix</keyword>
<dbReference type="EnsemblMetazoa" id="HelroT170076">
    <property type="protein sequence ID" value="HelroP170076"/>
    <property type="gene ID" value="HelroG170076"/>
</dbReference>
<comment type="subcellular location">
    <subcellularLocation>
        <location evidence="1">Membrane</location>
        <topology evidence="1">Single-pass membrane protein</topology>
    </subcellularLocation>
</comment>